<organism evidence="2 3">
    <name type="scientific">Ohtaekwangia kribbensis</name>
    <dbReference type="NCBI Taxonomy" id="688913"/>
    <lineage>
        <taxon>Bacteria</taxon>
        <taxon>Pseudomonadati</taxon>
        <taxon>Bacteroidota</taxon>
        <taxon>Cytophagia</taxon>
        <taxon>Cytophagales</taxon>
        <taxon>Fulvivirgaceae</taxon>
        <taxon>Ohtaekwangia</taxon>
    </lineage>
</organism>
<reference evidence="3" key="1">
    <citation type="journal article" date="2019" name="Int. J. Syst. Evol. Microbiol.">
        <title>The Global Catalogue of Microorganisms (GCM) 10K type strain sequencing project: providing services to taxonomists for standard genome sequencing and annotation.</title>
        <authorList>
            <consortium name="The Broad Institute Genomics Platform"/>
            <consortium name="The Broad Institute Genome Sequencing Center for Infectious Disease"/>
            <person name="Wu L."/>
            <person name="Ma J."/>
        </authorList>
    </citation>
    <scope>NUCLEOTIDE SEQUENCE [LARGE SCALE GENOMIC DNA]</scope>
    <source>
        <strain evidence="3">CCUG 58938</strain>
    </source>
</reference>
<evidence type="ECO:0000313" key="3">
    <source>
        <dbReference type="Proteomes" id="UP001597112"/>
    </source>
</evidence>
<evidence type="ECO:0000256" key="1">
    <source>
        <dbReference type="SAM" id="Phobius"/>
    </source>
</evidence>
<accession>A0ABW3K2E4</accession>
<dbReference type="RefSeq" id="WP_377579395.1">
    <property type="nucleotide sequence ID" value="NZ_JBHTKA010000003.1"/>
</dbReference>
<keyword evidence="1" id="KW-0472">Membrane</keyword>
<name>A0ABW3K2E4_9BACT</name>
<feature type="transmembrane region" description="Helical" evidence="1">
    <location>
        <begin position="258"/>
        <end position="279"/>
    </location>
</feature>
<keyword evidence="3" id="KW-1185">Reference proteome</keyword>
<comment type="caution">
    <text evidence="2">The sequence shown here is derived from an EMBL/GenBank/DDBJ whole genome shotgun (WGS) entry which is preliminary data.</text>
</comment>
<protein>
    <recommendedName>
        <fullName evidence="4">Dialkylrecorsinol condensing enzyme DarA</fullName>
    </recommendedName>
</protein>
<evidence type="ECO:0008006" key="4">
    <source>
        <dbReference type="Google" id="ProtNLM"/>
    </source>
</evidence>
<dbReference type="SUPFAM" id="SSF52218">
    <property type="entry name" value="Flavoproteins"/>
    <property type="match status" value="1"/>
</dbReference>
<dbReference type="Proteomes" id="UP001597112">
    <property type="component" value="Unassembled WGS sequence"/>
</dbReference>
<evidence type="ECO:0000313" key="2">
    <source>
        <dbReference type="EMBL" id="MFD1000088.1"/>
    </source>
</evidence>
<dbReference type="InterPro" id="IPR029039">
    <property type="entry name" value="Flavoprotein-like_sf"/>
</dbReference>
<dbReference type="EMBL" id="JBHTKA010000003">
    <property type="protein sequence ID" value="MFD1000088.1"/>
    <property type="molecule type" value="Genomic_DNA"/>
</dbReference>
<proteinExistence type="predicted"/>
<sequence length="306" mass="35016">MKKILIIYYTQSGLQLSILQSLAKPLVSAGHSVHFEEIQPEEKFPFPWSAFQFFNAFPETFSQKPLQLKRLSEKAFDNYDLVILGYQPWFLTPSRPVSSFLQSDDGKRVLNGKPVVTILGCRNMWLGAQEKVKQRLLDAKAKLVGHVAMVDRSGNLTSLITILRWMFTGNRKPFWFFPQAGVSNQDVDHAEMFGRLISGHIASNNFDTLQSELLKEGAIDIKPNLVLMERRGQKAFSVWSKFIASGGAVHSTGRKIRVYIFMYLLPTAIFFLSPLLWLLSKILLTVKRKELLMDVEYFKHISLRSK</sequence>
<gene>
    <name evidence="2" type="ORF">ACFQ21_12265</name>
</gene>
<keyword evidence="1" id="KW-1133">Transmembrane helix</keyword>
<dbReference type="Gene3D" id="3.40.50.360">
    <property type="match status" value="1"/>
</dbReference>
<keyword evidence="1" id="KW-0812">Transmembrane</keyword>